<feature type="domain" description="Ferric oxidoreductase" evidence="9">
    <location>
        <begin position="47"/>
        <end position="160"/>
    </location>
</feature>
<comment type="similarity">
    <text evidence="8">Belongs to the MsrQ family.</text>
</comment>
<sequence length="205" mass="23247">MRLTPTHITLIKTIVHLVSLGFAVNLVNLVLSGRFGADPVDGITHYTGIAALNTLVVTMLINPIARFTKNGLLVRCRRVVGLYAFFWATLHMLTYFALDLTFNFSLLGTEILSRPYLTFGALGWLILFALTMTSTAKIQRRMGAKWQQLHNLVYVALIVGPIHFYWSSKSELIEPTIYLLLALTLLAIRWKTLKRIVSRPVFRRT</sequence>
<proteinExistence type="inferred from homology"/>
<evidence type="ECO:0000259" key="9">
    <source>
        <dbReference type="Pfam" id="PF01794"/>
    </source>
</evidence>
<dbReference type="PANTHER" id="PTHR36964:SF1">
    <property type="entry name" value="PROTEIN-METHIONINE-SULFOXIDE REDUCTASE HEME-BINDING SUBUNIT MSRQ"/>
    <property type="match status" value="1"/>
</dbReference>
<dbReference type="OrthoDB" id="9788328at2"/>
<dbReference type="GO" id="GO:0030091">
    <property type="term" value="P:protein repair"/>
    <property type="evidence" value="ECO:0007669"/>
    <property type="project" value="UniProtKB-UniRule"/>
</dbReference>
<dbReference type="GO" id="GO:0016679">
    <property type="term" value="F:oxidoreductase activity, acting on diphenols and related substances as donors"/>
    <property type="evidence" value="ECO:0007669"/>
    <property type="project" value="TreeGrafter"/>
</dbReference>
<feature type="transmembrane region" description="Helical" evidence="8">
    <location>
        <begin position="9"/>
        <end position="31"/>
    </location>
</feature>
<keyword evidence="5 8" id="KW-1133">Transmembrane helix</keyword>
<keyword evidence="8" id="KW-1003">Cell membrane</keyword>
<comment type="cofactor">
    <cofactor evidence="8">
        <name>heme b</name>
        <dbReference type="ChEBI" id="CHEBI:60344"/>
    </cofactor>
    <text evidence="8">Binds 1 heme b (iron(II)-protoporphyrin IX) group per subunit.</text>
</comment>
<comment type="function">
    <text evidence="8">Part of the MsrPQ system that repairs oxidized periplasmic proteins containing methionine sulfoxide residues (Met-O), using respiratory chain electrons. Thus protects these proteins from oxidative-stress damage caused by reactive species of oxygen and chlorine generated by the host defense mechanisms. MsrPQ is essential for the maintenance of envelope integrity under bleach stress, rescuing a wide series of structurally unrelated periplasmic proteins from methionine oxidation. MsrQ provides electrons for reduction to the reductase catalytic subunit MsrP, using the quinone pool of the respiratory chain.</text>
</comment>
<evidence type="ECO:0000256" key="7">
    <source>
        <dbReference type="ARBA" id="ARBA00023136"/>
    </source>
</evidence>
<feature type="transmembrane region" description="Helical" evidence="8">
    <location>
        <begin position="118"/>
        <end position="136"/>
    </location>
</feature>
<evidence type="ECO:0000256" key="8">
    <source>
        <dbReference type="HAMAP-Rule" id="MF_01207"/>
    </source>
</evidence>
<keyword evidence="3 8" id="KW-0349">Heme</keyword>
<dbReference type="GO" id="GO:0009055">
    <property type="term" value="F:electron transfer activity"/>
    <property type="evidence" value="ECO:0007669"/>
    <property type="project" value="UniProtKB-UniRule"/>
</dbReference>
<keyword evidence="4 8" id="KW-0812">Transmembrane</keyword>
<keyword evidence="11" id="KW-1185">Reference proteome</keyword>
<feature type="transmembrane region" description="Helical" evidence="8">
    <location>
        <begin position="148"/>
        <end position="166"/>
    </location>
</feature>
<protein>
    <recommendedName>
        <fullName evidence="8">Protein-methionine-sulfoxide reductase heme-binding subunit MsrQ</fullName>
    </recommendedName>
    <alternativeName>
        <fullName evidence="8">Flavocytochrome MsrQ</fullName>
    </alternativeName>
</protein>
<evidence type="ECO:0000256" key="1">
    <source>
        <dbReference type="ARBA" id="ARBA00004141"/>
    </source>
</evidence>
<dbReference type="InterPro" id="IPR022837">
    <property type="entry name" value="MsrQ-like"/>
</dbReference>
<dbReference type="GO" id="GO:0046872">
    <property type="term" value="F:metal ion binding"/>
    <property type="evidence" value="ECO:0007669"/>
    <property type="project" value="UniProtKB-KW"/>
</dbReference>
<reference evidence="11" key="1">
    <citation type="submission" date="2016-02" db="EMBL/GenBank/DDBJ databases">
        <authorList>
            <person name="Rodrigo-Torres Lidia"/>
            <person name="Arahal R.David."/>
        </authorList>
    </citation>
    <scope>NUCLEOTIDE SEQUENCE [LARGE SCALE GENOMIC DNA]</scope>
    <source>
        <strain evidence="11">CECT 8713</strain>
    </source>
</reference>
<evidence type="ECO:0000256" key="6">
    <source>
        <dbReference type="ARBA" id="ARBA00023004"/>
    </source>
</evidence>
<comment type="subcellular location">
    <subcellularLocation>
        <location evidence="8">Cell membrane</location>
        <topology evidence="8">Multi-pass membrane protein</topology>
    </subcellularLocation>
    <subcellularLocation>
        <location evidence="1">Membrane</location>
        <topology evidence="1">Multi-pass membrane protein</topology>
    </subcellularLocation>
</comment>
<dbReference type="NCBIfam" id="NF003831">
    <property type="entry name" value="PRK05419.1-2"/>
    <property type="match status" value="1"/>
</dbReference>
<dbReference type="Proteomes" id="UP000073601">
    <property type="component" value="Unassembled WGS sequence"/>
</dbReference>
<keyword evidence="7 8" id="KW-0472">Membrane</keyword>
<dbReference type="PANTHER" id="PTHR36964">
    <property type="entry name" value="PROTEIN-METHIONINE-SULFOXIDE REDUCTASE HEME-BINDING SUBUNIT MSRQ"/>
    <property type="match status" value="1"/>
</dbReference>
<evidence type="ECO:0000256" key="5">
    <source>
        <dbReference type="ARBA" id="ARBA00022989"/>
    </source>
</evidence>
<comment type="cofactor">
    <cofactor evidence="8">
        <name>FMN</name>
        <dbReference type="ChEBI" id="CHEBI:58210"/>
    </cofactor>
    <text evidence="8">Binds 1 FMN per subunit.</text>
</comment>
<keyword evidence="8" id="KW-0249">Electron transport</keyword>
<dbReference type="GO" id="GO:0010181">
    <property type="term" value="F:FMN binding"/>
    <property type="evidence" value="ECO:0007669"/>
    <property type="project" value="UniProtKB-UniRule"/>
</dbReference>
<dbReference type="GO" id="GO:0020037">
    <property type="term" value="F:heme binding"/>
    <property type="evidence" value="ECO:0007669"/>
    <property type="project" value="UniProtKB-UniRule"/>
</dbReference>
<keyword evidence="6 8" id="KW-0408">Iron</keyword>
<feature type="transmembrane region" description="Helical" evidence="8">
    <location>
        <begin position="43"/>
        <end position="67"/>
    </location>
</feature>
<keyword evidence="8" id="KW-0479">Metal-binding</keyword>
<dbReference type="InterPro" id="IPR013130">
    <property type="entry name" value="Fe3_Rdtase_TM_dom"/>
</dbReference>
<dbReference type="EMBL" id="FIZY01000012">
    <property type="protein sequence ID" value="CZF81120.1"/>
    <property type="molecule type" value="Genomic_DNA"/>
</dbReference>
<feature type="transmembrane region" description="Helical" evidence="8">
    <location>
        <begin position="79"/>
        <end position="98"/>
    </location>
</feature>
<evidence type="ECO:0000256" key="4">
    <source>
        <dbReference type="ARBA" id="ARBA00022692"/>
    </source>
</evidence>
<keyword evidence="2 8" id="KW-0813">Transport</keyword>
<feature type="transmembrane region" description="Helical" evidence="8">
    <location>
        <begin position="172"/>
        <end position="190"/>
    </location>
</feature>
<dbReference type="HAMAP" id="MF_01207">
    <property type="entry name" value="MsrQ"/>
    <property type="match status" value="1"/>
</dbReference>
<evidence type="ECO:0000313" key="10">
    <source>
        <dbReference type="EMBL" id="CZF81120.1"/>
    </source>
</evidence>
<dbReference type="AlphaFoldDB" id="A0A128F3V9"/>
<accession>A0A128F3V9</accession>
<keyword evidence="8" id="KW-0288">FMN</keyword>
<gene>
    <name evidence="10" type="primary">yedZ</name>
    <name evidence="8" type="synonym">msrQ</name>
    <name evidence="10" type="ORF">GMA8713_01719</name>
</gene>
<comment type="subunit">
    <text evidence="8">Heterodimer of a catalytic subunit (MsrP) and a heme-binding subunit (MsrQ).</text>
</comment>
<organism evidence="10 11">
    <name type="scientific">Grimontia marina</name>
    <dbReference type="NCBI Taxonomy" id="646534"/>
    <lineage>
        <taxon>Bacteria</taxon>
        <taxon>Pseudomonadati</taxon>
        <taxon>Pseudomonadota</taxon>
        <taxon>Gammaproteobacteria</taxon>
        <taxon>Vibrionales</taxon>
        <taxon>Vibrionaceae</taxon>
        <taxon>Grimontia</taxon>
    </lineage>
</organism>
<keyword evidence="8" id="KW-0285">Flavoprotein</keyword>
<evidence type="ECO:0000256" key="3">
    <source>
        <dbReference type="ARBA" id="ARBA00022617"/>
    </source>
</evidence>
<dbReference type="RefSeq" id="WP_062707965.1">
    <property type="nucleotide sequence ID" value="NZ_CAWRCI010000012.1"/>
</dbReference>
<evidence type="ECO:0000256" key="2">
    <source>
        <dbReference type="ARBA" id="ARBA00022448"/>
    </source>
</evidence>
<dbReference type="GO" id="GO:0005886">
    <property type="term" value="C:plasma membrane"/>
    <property type="evidence" value="ECO:0007669"/>
    <property type="project" value="UniProtKB-SubCell"/>
</dbReference>
<evidence type="ECO:0000313" key="11">
    <source>
        <dbReference type="Proteomes" id="UP000073601"/>
    </source>
</evidence>
<name>A0A128F3V9_9GAMM</name>
<dbReference type="Pfam" id="PF01794">
    <property type="entry name" value="Ferric_reduct"/>
    <property type="match status" value="1"/>
</dbReference>